<organism evidence="2 3">
    <name type="scientific">Amycolatopsis panacis</name>
    <dbReference type="NCBI Taxonomy" id="2340917"/>
    <lineage>
        <taxon>Bacteria</taxon>
        <taxon>Bacillati</taxon>
        <taxon>Actinomycetota</taxon>
        <taxon>Actinomycetes</taxon>
        <taxon>Pseudonocardiales</taxon>
        <taxon>Pseudonocardiaceae</taxon>
        <taxon>Amycolatopsis</taxon>
    </lineage>
</organism>
<evidence type="ECO:0000313" key="3">
    <source>
        <dbReference type="Proteomes" id="UP000285112"/>
    </source>
</evidence>
<gene>
    <name evidence="2" type="ORF">D5S19_27280</name>
</gene>
<dbReference type="AlphaFoldDB" id="A0A419HQL5"/>
<dbReference type="Proteomes" id="UP000285112">
    <property type="component" value="Unassembled WGS sequence"/>
</dbReference>
<feature type="region of interest" description="Disordered" evidence="1">
    <location>
        <begin position="40"/>
        <end position="59"/>
    </location>
</feature>
<protein>
    <submittedName>
        <fullName evidence="2">Uncharacterized protein</fullName>
    </submittedName>
</protein>
<keyword evidence="3" id="KW-1185">Reference proteome</keyword>
<evidence type="ECO:0000256" key="1">
    <source>
        <dbReference type="SAM" id="MobiDB-lite"/>
    </source>
</evidence>
<dbReference type="EMBL" id="QZFV01000128">
    <property type="protein sequence ID" value="RJQ78726.1"/>
    <property type="molecule type" value="Genomic_DNA"/>
</dbReference>
<name>A0A419HQL5_9PSEU</name>
<sequence>MIPLSCNEIRRLWATLTDPAHPPTHTDHWSLWRRRHQTRARHSHYQRQHDKHPTLRLPI</sequence>
<accession>A0A419HQL5</accession>
<proteinExistence type="predicted"/>
<reference evidence="2 3" key="1">
    <citation type="submission" date="2018-09" db="EMBL/GenBank/DDBJ databases">
        <title>YIM PH 21725 draft genome.</title>
        <authorList>
            <person name="Miao C."/>
        </authorList>
    </citation>
    <scope>NUCLEOTIDE SEQUENCE [LARGE SCALE GENOMIC DNA]</scope>
    <source>
        <strain evidence="3">YIM PH21725</strain>
    </source>
</reference>
<evidence type="ECO:0000313" key="2">
    <source>
        <dbReference type="EMBL" id="RJQ78726.1"/>
    </source>
</evidence>
<comment type="caution">
    <text evidence="2">The sequence shown here is derived from an EMBL/GenBank/DDBJ whole genome shotgun (WGS) entry which is preliminary data.</text>
</comment>